<evidence type="ECO:0000256" key="2">
    <source>
        <dbReference type="SAM" id="SignalP"/>
    </source>
</evidence>
<name>A0A518BS61_9BACT</name>
<feature type="signal peptide" evidence="2">
    <location>
        <begin position="1"/>
        <end position="33"/>
    </location>
</feature>
<sequence length="296" mass="32615" precursor="true">MKRHTMQIRSIRQRLIPAMAIGVGMVFAPTAVAQPVASSAVAFGAASVVSPTSVGEPGRSMIAQQRGRGSNAQAAPVSSPRTQTARTQTARTQTARTQTARTRAAREETARIQTARTQSVRTEAARTEAARIEAARTGDESRRRAFSMSGRESALQQRLEAAGVLPRMRADQADEPLRRRLEAAGALPRYRASMAELRDPSRQVRSPRLRTLASLERNEVMREMFNDVAKHRMRLAQLDRLGELARLRSDAARTEEVDRLREVERARHRRLIENGDAALGDPGTFSAVVDELETGS</sequence>
<protein>
    <submittedName>
        <fullName evidence="3">Uncharacterized protein</fullName>
    </submittedName>
</protein>
<organism evidence="3 4">
    <name type="scientific">Engelhardtia mirabilis</name>
    <dbReference type="NCBI Taxonomy" id="2528011"/>
    <lineage>
        <taxon>Bacteria</taxon>
        <taxon>Pseudomonadati</taxon>
        <taxon>Planctomycetota</taxon>
        <taxon>Planctomycetia</taxon>
        <taxon>Planctomycetia incertae sedis</taxon>
        <taxon>Engelhardtia</taxon>
    </lineage>
</organism>
<evidence type="ECO:0000256" key="1">
    <source>
        <dbReference type="SAM" id="MobiDB-lite"/>
    </source>
</evidence>
<dbReference type="AlphaFoldDB" id="A0A518BS61"/>
<dbReference type="EMBL" id="CP036287">
    <property type="protein sequence ID" value="QDU69806.1"/>
    <property type="molecule type" value="Genomic_DNA"/>
</dbReference>
<gene>
    <name evidence="3" type="ORF">Pla133_49280</name>
</gene>
<evidence type="ECO:0000313" key="3">
    <source>
        <dbReference type="EMBL" id="QDU69806.1"/>
    </source>
</evidence>
<keyword evidence="2" id="KW-0732">Signal</keyword>
<feature type="chain" id="PRO_5021708738" evidence="2">
    <location>
        <begin position="34"/>
        <end position="296"/>
    </location>
</feature>
<proteinExistence type="predicted"/>
<keyword evidence="4" id="KW-1185">Reference proteome</keyword>
<feature type="compositionally biased region" description="Basic and acidic residues" evidence="1">
    <location>
        <begin position="123"/>
        <end position="143"/>
    </location>
</feature>
<accession>A0A518BS61</accession>
<dbReference type="Proteomes" id="UP000316921">
    <property type="component" value="Chromosome"/>
</dbReference>
<dbReference type="RefSeq" id="WP_145070050.1">
    <property type="nucleotide sequence ID" value="NZ_CP036287.1"/>
</dbReference>
<feature type="region of interest" description="Disordered" evidence="1">
    <location>
        <begin position="50"/>
        <end position="154"/>
    </location>
</feature>
<feature type="compositionally biased region" description="Low complexity" evidence="1">
    <location>
        <begin position="81"/>
        <end position="102"/>
    </location>
</feature>
<evidence type="ECO:0000313" key="4">
    <source>
        <dbReference type="Proteomes" id="UP000316921"/>
    </source>
</evidence>
<reference evidence="3 4" key="1">
    <citation type="submission" date="2019-02" db="EMBL/GenBank/DDBJ databases">
        <title>Deep-cultivation of Planctomycetes and their phenomic and genomic characterization uncovers novel biology.</title>
        <authorList>
            <person name="Wiegand S."/>
            <person name="Jogler M."/>
            <person name="Boedeker C."/>
            <person name="Pinto D."/>
            <person name="Vollmers J."/>
            <person name="Rivas-Marin E."/>
            <person name="Kohn T."/>
            <person name="Peeters S.H."/>
            <person name="Heuer A."/>
            <person name="Rast P."/>
            <person name="Oberbeckmann S."/>
            <person name="Bunk B."/>
            <person name="Jeske O."/>
            <person name="Meyerdierks A."/>
            <person name="Storesund J.E."/>
            <person name="Kallscheuer N."/>
            <person name="Luecker S."/>
            <person name="Lage O.M."/>
            <person name="Pohl T."/>
            <person name="Merkel B.J."/>
            <person name="Hornburger P."/>
            <person name="Mueller R.-W."/>
            <person name="Bruemmer F."/>
            <person name="Labrenz M."/>
            <person name="Spormann A.M."/>
            <person name="Op den Camp H."/>
            <person name="Overmann J."/>
            <person name="Amann R."/>
            <person name="Jetten M.S.M."/>
            <person name="Mascher T."/>
            <person name="Medema M.H."/>
            <person name="Devos D.P."/>
            <person name="Kaster A.-K."/>
            <person name="Ovreas L."/>
            <person name="Rohde M."/>
            <person name="Galperin M.Y."/>
            <person name="Jogler C."/>
        </authorList>
    </citation>
    <scope>NUCLEOTIDE SEQUENCE [LARGE SCALE GENOMIC DNA]</scope>
    <source>
        <strain evidence="3 4">Pla133</strain>
    </source>
</reference>
<dbReference type="KEGG" id="pbap:Pla133_49280"/>